<keyword evidence="3" id="KW-0276">Fatty acid metabolism</keyword>
<dbReference type="PANTHER" id="PTHR43149">
    <property type="entry name" value="ENOYL-COA HYDRATASE"/>
    <property type="match status" value="1"/>
</dbReference>
<evidence type="ECO:0000256" key="7">
    <source>
        <dbReference type="SAM" id="MobiDB-lite"/>
    </source>
</evidence>
<dbReference type="PROSITE" id="PS00166">
    <property type="entry name" value="ENOYL_COA_HYDRATASE"/>
    <property type="match status" value="1"/>
</dbReference>
<keyword evidence="9" id="KW-1185">Reference proteome</keyword>
<dbReference type="CDD" id="cd06558">
    <property type="entry name" value="crotonase-like"/>
    <property type="match status" value="1"/>
</dbReference>
<dbReference type="OrthoDB" id="4608673at2"/>
<keyword evidence="4" id="KW-0443">Lipid metabolism</keyword>
<sequence>MSQRVLVSRADHIAYVTLNRPEKHNGIDAKMLEELIAAAKLIRRDRSIRCVILKGEGASFCAGLDFAAMTRKPSTIARFFLKWPWQKDNRFQRVAHIWRDLPMPVIAVLHGSCFGGGAQIALACDFRIAHPETEMALMEMKWGLVPDMSGMVTLSRLTRVDIASDLAMTGRRFSAQQAAEYGLVTQLSDTPLEAAKAMAAIIVAQSPDAVAGVKYLLKKSWKKDTRMALLFERWTQLRLLGRKNQKRAMANGLQKDKPKKSFADRSSFR</sequence>
<evidence type="ECO:0000256" key="3">
    <source>
        <dbReference type="ARBA" id="ARBA00022832"/>
    </source>
</evidence>
<evidence type="ECO:0000313" key="9">
    <source>
        <dbReference type="Proteomes" id="UP000288279"/>
    </source>
</evidence>
<dbReference type="InterPro" id="IPR001753">
    <property type="entry name" value="Enoyl-CoA_hydra/iso"/>
</dbReference>
<dbReference type="InterPro" id="IPR029045">
    <property type="entry name" value="ClpP/crotonase-like_dom_sf"/>
</dbReference>
<dbReference type="PANTHER" id="PTHR43149:SF1">
    <property type="entry name" value="DELTA(3,5)-DELTA(2,4)-DIENOYL-COA ISOMERASE, MITOCHONDRIAL"/>
    <property type="match status" value="1"/>
</dbReference>
<keyword evidence="5" id="KW-0413">Isomerase</keyword>
<dbReference type="Pfam" id="PF00378">
    <property type="entry name" value="ECH_1"/>
    <property type="match status" value="1"/>
</dbReference>
<evidence type="ECO:0000256" key="4">
    <source>
        <dbReference type="ARBA" id="ARBA00023098"/>
    </source>
</evidence>
<name>A0A432ZEN2_9GAMM</name>
<dbReference type="InterPro" id="IPR014748">
    <property type="entry name" value="Enoyl-CoA_hydra_C"/>
</dbReference>
<dbReference type="GO" id="GO:0006635">
    <property type="term" value="P:fatty acid beta-oxidation"/>
    <property type="evidence" value="ECO:0007669"/>
    <property type="project" value="UniProtKB-UniPathway"/>
</dbReference>
<dbReference type="Gene3D" id="3.90.226.10">
    <property type="entry name" value="2-enoyl-CoA Hydratase, Chain A, domain 1"/>
    <property type="match status" value="1"/>
</dbReference>
<dbReference type="RefSeq" id="WP_126827994.1">
    <property type="nucleotide sequence ID" value="NZ_PIQG01000004.1"/>
</dbReference>
<dbReference type="InterPro" id="IPR018376">
    <property type="entry name" value="Enoyl-CoA_hyd/isom_CS"/>
</dbReference>
<evidence type="ECO:0000256" key="6">
    <source>
        <dbReference type="RuleBase" id="RU003707"/>
    </source>
</evidence>
<dbReference type="GO" id="GO:0016853">
    <property type="term" value="F:isomerase activity"/>
    <property type="evidence" value="ECO:0007669"/>
    <property type="project" value="UniProtKB-KW"/>
</dbReference>
<dbReference type="UniPathway" id="UPA00659"/>
<dbReference type="EMBL" id="PIQG01000004">
    <property type="protein sequence ID" value="RUO76350.1"/>
    <property type="molecule type" value="Genomic_DNA"/>
</dbReference>
<dbReference type="AlphaFoldDB" id="A0A432ZEN2"/>
<comment type="caution">
    <text evidence="8">The sequence shown here is derived from an EMBL/GenBank/DDBJ whole genome shotgun (WGS) entry which is preliminary data.</text>
</comment>
<evidence type="ECO:0000256" key="5">
    <source>
        <dbReference type="ARBA" id="ARBA00023235"/>
    </source>
</evidence>
<dbReference type="Gene3D" id="1.10.12.10">
    <property type="entry name" value="Lyase 2-enoyl-coa Hydratase, Chain A, domain 2"/>
    <property type="match status" value="1"/>
</dbReference>
<reference evidence="8 9" key="1">
    <citation type="journal article" date="2011" name="Front. Microbiol.">
        <title>Genomic signatures of strain selection and enhancement in Bacillus atrophaeus var. globigii, a historical biowarfare simulant.</title>
        <authorList>
            <person name="Gibbons H.S."/>
            <person name="Broomall S.M."/>
            <person name="McNew L.A."/>
            <person name="Daligault H."/>
            <person name="Chapman C."/>
            <person name="Bruce D."/>
            <person name="Karavis M."/>
            <person name="Krepps M."/>
            <person name="McGregor P.A."/>
            <person name="Hong C."/>
            <person name="Park K.H."/>
            <person name="Akmal A."/>
            <person name="Feldman A."/>
            <person name="Lin J.S."/>
            <person name="Chang W.E."/>
            <person name="Higgs B.W."/>
            <person name="Demirev P."/>
            <person name="Lindquist J."/>
            <person name="Liem A."/>
            <person name="Fochler E."/>
            <person name="Read T.D."/>
            <person name="Tapia R."/>
            <person name="Johnson S."/>
            <person name="Bishop-Lilly K.A."/>
            <person name="Detter C."/>
            <person name="Han C."/>
            <person name="Sozhamannan S."/>
            <person name="Rosenzweig C.N."/>
            <person name="Skowronski E.W."/>
        </authorList>
    </citation>
    <scope>NUCLEOTIDE SEQUENCE [LARGE SCALE GENOMIC DNA]</scope>
    <source>
        <strain evidence="8 9">PIT1</strain>
    </source>
</reference>
<comment type="similarity">
    <text evidence="2 6">Belongs to the enoyl-CoA hydratase/isomerase family.</text>
</comment>
<gene>
    <name evidence="8" type="ORF">CWI83_08275</name>
</gene>
<comment type="pathway">
    <text evidence="1">Lipid metabolism; fatty acid beta-oxidation.</text>
</comment>
<evidence type="ECO:0000256" key="1">
    <source>
        <dbReference type="ARBA" id="ARBA00005005"/>
    </source>
</evidence>
<accession>A0A432ZEN2</accession>
<evidence type="ECO:0000313" key="8">
    <source>
        <dbReference type="EMBL" id="RUO76350.1"/>
    </source>
</evidence>
<dbReference type="SUPFAM" id="SSF52096">
    <property type="entry name" value="ClpP/crotonase"/>
    <property type="match status" value="1"/>
</dbReference>
<organism evidence="8 9">
    <name type="scientific">Pseudidiomarina taiwanensis</name>
    <dbReference type="NCBI Taxonomy" id="337250"/>
    <lineage>
        <taxon>Bacteria</taxon>
        <taxon>Pseudomonadati</taxon>
        <taxon>Pseudomonadota</taxon>
        <taxon>Gammaproteobacteria</taxon>
        <taxon>Alteromonadales</taxon>
        <taxon>Idiomarinaceae</taxon>
        <taxon>Pseudidiomarina</taxon>
    </lineage>
</organism>
<dbReference type="InterPro" id="IPR045002">
    <property type="entry name" value="Ech1-like"/>
</dbReference>
<feature type="region of interest" description="Disordered" evidence="7">
    <location>
        <begin position="247"/>
        <end position="269"/>
    </location>
</feature>
<dbReference type="Proteomes" id="UP000288279">
    <property type="component" value="Unassembled WGS sequence"/>
</dbReference>
<proteinExistence type="inferred from homology"/>
<evidence type="ECO:0000256" key="2">
    <source>
        <dbReference type="ARBA" id="ARBA00005254"/>
    </source>
</evidence>
<protein>
    <submittedName>
        <fullName evidence="8">Enoyl-CoA hydratase</fullName>
    </submittedName>
</protein>
<dbReference type="NCBIfam" id="NF005699">
    <property type="entry name" value="PRK07509.1"/>
    <property type="match status" value="1"/>
</dbReference>
<feature type="compositionally biased region" description="Basic and acidic residues" evidence="7">
    <location>
        <begin position="254"/>
        <end position="269"/>
    </location>
</feature>